<dbReference type="EMBL" id="CABFNO020001300">
    <property type="protein sequence ID" value="CAG9978363.1"/>
    <property type="molecule type" value="Genomic_DNA"/>
</dbReference>
<organism evidence="3 4">
    <name type="scientific">Clonostachys byssicola</name>
    <dbReference type="NCBI Taxonomy" id="160290"/>
    <lineage>
        <taxon>Eukaryota</taxon>
        <taxon>Fungi</taxon>
        <taxon>Dikarya</taxon>
        <taxon>Ascomycota</taxon>
        <taxon>Pezizomycotina</taxon>
        <taxon>Sordariomycetes</taxon>
        <taxon>Hypocreomycetidae</taxon>
        <taxon>Hypocreales</taxon>
        <taxon>Bionectriaceae</taxon>
        <taxon>Clonostachys</taxon>
    </lineage>
</organism>
<feature type="transmembrane region" description="Helical" evidence="2">
    <location>
        <begin position="216"/>
        <end position="240"/>
    </location>
</feature>
<feature type="transmembrane region" description="Helical" evidence="2">
    <location>
        <begin position="150"/>
        <end position="170"/>
    </location>
</feature>
<feature type="transmembrane region" description="Helical" evidence="2">
    <location>
        <begin position="252"/>
        <end position="275"/>
    </location>
</feature>
<feature type="transmembrane region" description="Helical" evidence="2">
    <location>
        <begin position="96"/>
        <end position="117"/>
    </location>
</feature>
<evidence type="ECO:0000256" key="2">
    <source>
        <dbReference type="SAM" id="Phobius"/>
    </source>
</evidence>
<feature type="compositionally biased region" description="Polar residues" evidence="1">
    <location>
        <begin position="301"/>
        <end position="313"/>
    </location>
</feature>
<feature type="transmembrane region" description="Helical" evidence="2">
    <location>
        <begin position="58"/>
        <end position="76"/>
    </location>
</feature>
<reference evidence="3 4" key="2">
    <citation type="submission" date="2021-10" db="EMBL/GenBank/DDBJ databases">
        <authorList>
            <person name="Piombo E."/>
        </authorList>
    </citation>
    <scope>NUCLEOTIDE SEQUENCE [LARGE SCALE GENOMIC DNA]</scope>
</reference>
<name>A0A9N9U7R3_9HYPO</name>
<evidence type="ECO:0000313" key="4">
    <source>
        <dbReference type="Proteomes" id="UP000754883"/>
    </source>
</evidence>
<comment type="caution">
    <text evidence="3">The sequence shown here is derived from an EMBL/GenBank/DDBJ whole genome shotgun (WGS) entry which is preliminary data.</text>
</comment>
<evidence type="ECO:0008006" key="5">
    <source>
        <dbReference type="Google" id="ProtNLM"/>
    </source>
</evidence>
<feature type="transmembrane region" description="Helical" evidence="2">
    <location>
        <begin position="12"/>
        <end position="37"/>
    </location>
</feature>
<proteinExistence type="predicted"/>
<dbReference type="Proteomes" id="UP000754883">
    <property type="component" value="Unassembled WGS sequence"/>
</dbReference>
<gene>
    <name evidence="3" type="ORF">CBYS24578_00009154</name>
</gene>
<protein>
    <recommendedName>
        <fullName evidence="5">Transmembrane protein</fullName>
    </recommendedName>
</protein>
<feature type="transmembrane region" description="Helical" evidence="2">
    <location>
        <begin position="182"/>
        <end position="204"/>
    </location>
</feature>
<sequence length="313" mass="34431">MDDDYSDLTPFMYLQVVDLVLLCTAVVVSLAGIYFAFTDLPRHAATAAEIKVRPRATALSTSLLLVLGIVPWVLIAPNEYAEDPNEPDPRFQAIRYIGAVIGVLDAVVAFLVMSFLIRLIDFVHRPTADVSSSSDSPQNISKRLIQGLKLAVALAITNAVLIIFVLPKGGPWGIRDWTAADTVVLVVSIIIHLIYLVITIVVLVRTRKRTSRGPLLAVAIMLHLRYIYAFLSPFSMFAAGRLLSSRVIFKFVTVWGIVEIILVQCAEAVIVLVLIKVLAYHLANRDDNEEHEDPARRPLLSSESAQTAGTFNA</sequence>
<feature type="region of interest" description="Disordered" evidence="1">
    <location>
        <begin position="289"/>
        <end position="313"/>
    </location>
</feature>
<keyword evidence="4" id="KW-1185">Reference proteome</keyword>
<evidence type="ECO:0000313" key="3">
    <source>
        <dbReference type="EMBL" id="CAG9978363.1"/>
    </source>
</evidence>
<keyword evidence="2" id="KW-1133">Transmembrane helix</keyword>
<keyword evidence="2" id="KW-0812">Transmembrane</keyword>
<keyword evidence="2" id="KW-0472">Membrane</keyword>
<dbReference type="AlphaFoldDB" id="A0A9N9U7R3"/>
<reference evidence="4" key="1">
    <citation type="submission" date="2019-06" db="EMBL/GenBank/DDBJ databases">
        <authorList>
            <person name="Broberg M."/>
        </authorList>
    </citation>
    <scope>NUCLEOTIDE SEQUENCE [LARGE SCALE GENOMIC DNA]</scope>
</reference>
<dbReference type="OrthoDB" id="5150956at2759"/>
<accession>A0A9N9U7R3</accession>
<evidence type="ECO:0000256" key="1">
    <source>
        <dbReference type="SAM" id="MobiDB-lite"/>
    </source>
</evidence>